<protein>
    <submittedName>
        <fullName evidence="1">Uncharacterized protein</fullName>
    </submittedName>
</protein>
<name>A0A168R555_ABSGL</name>
<dbReference type="Proteomes" id="UP000078561">
    <property type="component" value="Unassembled WGS sequence"/>
</dbReference>
<gene>
    <name evidence="1" type="primary">ABSGL_11996.1 scaffold 12361</name>
</gene>
<evidence type="ECO:0000313" key="1">
    <source>
        <dbReference type="EMBL" id="SAM06120.1"/>
    </source>
</evidence>
<organism evidence="1">
    <name type="scientific">Absidia glauca</name>
    <name type="common">Pin mould</name>
    <dbReference type="NCBI Taxonomy" id="4829"/>
    <lineage>
        <taxon>Eukaryota</taxon>
        <taxon>Fungi</taxon>
        <taxon>Fungi incertae sedis</taxon>
        <taxon>Mucoromycota</taxon>
        <taxon>Mucoromycotina</taxon>
        <taxon>Mucoromycetes</taxon>
        <taxon>Mucorales</taxon>
        <taxon>Cunninghamellaceae</taxon>
        <taxon>Absidia</taxon>
    </lineage>
</organism>
<dbReference type="AlphaFoldDB" id="A0A168R555"/>
<proteinExistence type="predicted"/>
<reference evidence="1" key="1">
    <citation type="submission" date="2016-04" db="EMBL/GenBank/DDBJ databases">
        <authorList>
            <person name="Evans L.H."/>
            <person name="Alamgir A."/>
            <person name="Owens N."/>
            <person name="Weber N.D."/>
            <person name="Virtaneva K."/>
            <person name="Barbian K."/>
            <person name="Babar A."/>
            <person name="Rosenke K."/>
        </authorList>
    </citation>
    <scope>NUCLEOTIDE SEQUENCE [LARGE SCALE GENOMIC DNA]</scope>
    <source>
        <strain evidence="1">CBS 101.48</strain>
    </source>
</reference>
<accession>A0A168R555</accession>
<evidence type="ECO:0000313" key="2">
    <source>
        <dbReference type="Proteomes" id="UP000078561"/>
    </source>
</evidence>
<dbReference type="EMBL" id="LT554490">
    <property type="protein sequence ID" value="SAM06120.1"/>
    <property type="molecule type" value="Genomic_DNA"/>
</dbReference>
<sequence length="76" mass="8369">MATDIDSLALELVEDELRLGIGTKGLSVHSHYQGGLCSHCTAKHRFSFAHSPLDTTTDTFSTSYPLSPPSFSWSRR</sequence>
<keyword evidence="2" id="KW-1185">Reference proteome</keyword>
<dbReference type="InParanoid" id="A0A168R555"/>